<dbReference type="AlphaFoldDB" id="A0A0G4HYN9"/>
<evidence type="ECO:0000256" key="1">
    <source>
        <dbReference type="SAM" id="MobiDB-lite"/>
    </source>
</evidence>
<dbReference type="EMBL" id="CDMZ01004403">
    <property type="protein sequence ID" value="CEM49650.1"/>
    <property type="molecule type" value="Genomic_DNA"/>
</dbReference>
<accession>A0A0G4HYN9</accession>
<dbReference type="PhylomeDB" id="A0A0G4HYN9"/>
<organism evidence="2">
    <name type="scientific">Chromera velia CCMP2878</name>
    <dbReference type="NCBI Taxonomy" id="1169474"/>
    <lineage>
        <taxon>Eukaryota</taxon>
        <taxon>Sar</taxon>
        <taxon>Alveolata</taxon>
        <taxon>Colpodellida</taxon>
        <taxon>Chromeraceae</taxon>
        <taxon>Chromera</taxon>
    </lineage>
</organism>
<protein>
    <submittedName>
        <fullName evidence="2">Uncharacterized protein</fullName>
    </submittedName>
</protein>
<dbReference type="VEuPathDB" id="CryptoDB:Cvel_9522"/>
<reference evidence="2" key="1">
    <citation type="submission" date="2014-11" db="EMBL/GenBank/DDBJ databases">
        <authorList>
            <person name="Otto D Thomas"/>
            <person name="Naeem Raeece"/>
        </authorList>
    </citation>
    <scope>NUCLEOTIDE SEQUENCE</scope>
</reference>
<name>A0A0G4HYN9_9ALVE</name>
<feature type="region of interest" description="Disordered" evidence="1">
    <location>
        <begin position="97"/>
        <end position="172"/>
    </location>
</feature>
<evidence type="ECO:0000313" key="2">
    <source>
        <dbReference type="EMBL" id="CEM49650.1"/>
    </source>
</evidence>
<feature type="compositionally biased region" description="Polar residues" evidence="1">
    <location>
        <begin position="97"/>
        <end position="139"/>
    </location>
</feature>
<gene>
    <name evidence="2" type="ORF">Cvel_9522</name>
</gene>
<proteinExistence type="predicted"/>
<sequence>MEKIPLRIVADAEFCEHPSFKEQAQASEEFCEIPIRVLPVETFNPVTDNRTHLSSKKVLTMYQETRPSLEALRSFASFVLEETAGEAIPEALIQQQPQHQSLIPTTNSQNQNTSAGGPNSHLPSSNGSEEVDVTPTQGASHPDYPLRLNNETASTVPPNHPLPPDRHLPQTSALLPSPVAAAAAAAALTAVPSRDASRTDFIWIPARFVAQSVGKEGDCVSEFKKSLGGRHSILVCR</sequence>